<evidence type="ECO:0000256" key="3">
    <source>
        <dbReference type="ARBA" id="ARBA00022630"/>
    </source>
</evidence>
<dbReference type="PANTHER" id="PTHR11552">
    <property type="entry name" value="GLUCOSE-METHANOL-CHOLINE GMC OXIDOREDUCTASE"/>
    <property type="match status" value="1"/>
</dbReference>
<dbReference type="InterPro" id="IPR012132">
    <property type="entry name" value="GMC_OxRdtase"/>
</dbReference>
<feature type="domain" description="Glucose-methanol-choline oxidoreductase N-terminal" evidence="7">
    <location>
        <begin position="298"/>
        <end position="312"/>
    </location>
</feature>
<dbReference type="GO" id="GO:0016614">
    <property type="term" value="F:oxidoreductase activity, acting on CH-OH group of donors"/>
    <property type="evidence" value="ECO:0007669"/>
    <property type="project" value="InterPro"/>
</dbReference>
<feature type="active site" description="Proton acceptor" evidence="5">
    <location>
        <position position="582"/>
    </location>
</feature>
<accession>A0A0D7AXX2</accession>
<dbReference type="PANTHER" id="PTHR11552:SF147">
    <property type="entry name" value="CHOLINE DEHYDROGENASE, MITOCHONDRIAL"/>
    <property type="match status" value="1"/>
</dbReference>
<keyword evidence="3" id="KW-0285">Flavoprotein</keyword>
<dbReference type="SUPFAM" id="SSF51905">
    <property type="entry name" value="FAD/NAD(P)-binding domain"/>
    <property type="match status" value="1"/>
</dbReference>
<dbReference type="AlphaFoldDB" id="A0A0D7AXX2"/>
<evidence type="ECO:0000313" key="9">
    <source>
        <dbReference type="Proteomes" id="UP000054007"/>
    </source>
</evidence>
<dbReference type="GO" id="GO:0050660">
    <property type="term" value="F:flavin adenine dinucleotide binding"/>
    <property type="evidence" value="ECO:0007669"/>
    <property type="project" value="InterPro"/>
</dbReference>
<evidence type="ECO:0000256" key="6">
    <source>
        <dbReference type="PIRSR" id="PIRSR000137-2"/>
    </source>
</evidence>
<evidence type="ECO:0000313" key="8">
    <source>
        <dbReference type="EMBL" id="KIY62126.1"/>
    </source>
</evidence>
<dbReference type="Gene3D" id="3.50.50.60">
    <property type="entry name" value="FAD/NAD(P)-binding domain"/>
    <property type="match status" value="1"/>
</dbReference>
<name>A0A0D7AXX2_9AGAR</name>
<gene>
    <name evidence="8" type="ORF">CYLTODRAFT_427149</name>
</gene>
<evidence type="ECO:0000256" key="1">
    <source>
        <dbReference type="ARBA" id="ARBA00001974"/>
    </source>
</evidence>
<feature type="active site" description="Proton donor" evidence="5">
    <location>
        <position position="539"/>
    </location>
</feature>
<dbReference type="OrthoDB" id="269227at2759"/>
<keyword evidence="4 6" id="KW-0274">FAD</keyword>
<dbReference type="Pfam" id="PF05199">
    <property type="entry name" value="GMC_oxred_C"/>
    <property type="match status" value="1"/>
</dbReference>
<dbReference type="Gene3D" id="3.30.560.10">
    <property type="entry name" value="Glucose Oxidase, domain 3"/>
    <property type="match status" value="1"/>
</dbReference>
<keyword evidence="9" id="KW-1185">Reference proteome</keyword>
<feature type="binding site" evidence="6">
    <location>
        <position position="257"/>
    </location>
    <ligand>
        <name>FAD</name>
        <dbReference type="ChEBI" id="CHEBI:57692"/>
    </ligand>
</feature>
<dbReference type="STRING" id="1314674.A0A0D7AXX2"/>
<protein>
    <submittedName>
        <fullName evidence="8">GMC oxidoreductase</fullName>
    </submittedName>
</protein>
<dbReference type="PROSITE" id="PS00624">
    <property type="entry name" value="GMC_OXRED_2"/>
    <property type="match status" value="1"/>
</dbReference>
<proteinExistence type="inferred from homology"/>
<comment type="similarity">
    <text evidence="2">Belongs to the GMC oxidoreductase family.</text>
</comment>
<sequence length="608" mass="66929">MASLFHSILTANRELVTNLEHVAHDEWDVIIVGGGTAGCVLAARLSEDPATRVLLLEAGGSGKSAIYSRIPVAFPLMFKNPRLVYQLYTEPQTHAAGSRRFWPRGKMLGGCSSINAEMAQYGAPGDFNEWADISGDKAWGWDNFKRYFKKFENYAPVSEAKDSKNPGADISQRGVGGPVTVGFHSGMQCWSKAFVQACQKVGIPFSPDFNAPESQVGVNRVLTYIDNERRRVSSETAYLTPDVLQRPNLKVAIHANVTRIIVETEDGEKRATGVEITDKSGKHTYTIKARREVVLAAGAVHSPQILMLSGVGPSAELAKFDIPIIHDLPGVGSHLVDHPVIDINVLDKTKSAPVFIRPRILNILEIFRYIKALIVYFVWRRGPLTANIGEAAAFVRSDNPTLFGDNKEELEWCTSDATAPDLELFASTLGYRDHGVPIRPRSYGLRAVLLRPLSVGRLTLKSADWRDAPLIDPQYLAHPSDVKRLTRGLRLMLRLVNTEPLAAIMDPKDHPMCDHVASLQANDADAERFVRGRVETLYHPTSTCRMAPHAQDGVVDSRLRVYGIKKLRVCDASIFPSIVSGHTAGAVFAASEHAADIMKADWKKADRG</sequence>
<dbReference type="Pfam" id="PF00732">
    <property type="entry name" value="GMC_oxred_N"/>
    <property type="match status" value="1"/>
</dbReference>
<dbReference type="PIRSF" id="PIRSF000137">
    <property type="entry name" value="Alcohol_oxidase"/>
    <property type="match status" value="1"/>
</dbReference>
<organism evidence="8 9">
    <name type="scientific">Cylindrobasidium torrendii FP15055 ss-10</name>
    <dbReference type="NCBI Taxonomy" id="1314674"/>
    <lineage>
        <taxon>Eukaryota</taxon>
        <taxon>Fungi</taxon>
        <taxon>Dikarya</taxon>
        <taxon>Basidiomycota</taxon>
        <taxon>Agaricomycotina</taxon>
        <taxon>Agaricomycetes</taxon>
        <taxon>Agaricomycetidae</taxon>
        <taxon>Agaricales</taxon>
        <taxon>Marasmiineae</taxon>
        <taxon>Physalacriaceae</taxon>
        <taxon>Cylindrobasidium</taxon>
    </lineage>
</organism>
<dbReference type="InterPro" id="IPR000172">
    <property type="entry name" value="GMC_OxRdtase_N"/>
</dbReference>
<evidence type="ECO:0000256" key="2">
    <source>
        <dbReference type="ARBA" id="ARBA00010790"/>
    </source>
</evidence>
<comment type="cofactor">
    <cofactor evidence="1 6">
        <name>FAD</name>
        <dbReference type="ChEBI" id="CHEBI:57692"/>
    </cofactor>
</comment>
<evidence type="ECO:0000256" key="5">
    <source>
        <dbReference type="PIRSR" id="PIRSR000137-1"/>
    </source>
</evidence>
<dbReference type="InterPro" id="IPR007867">
    <property type="entry name" value="GMC_OxRtase_C"/>
</dbReference>
<reference evidence="8 9" key="1">
    <citation type="journal article" date="2015" name="Fungal Genet. Biol.">
        <title>Evolution of novel wood decay mechanisms in Agaricales revealed by the genome sequences of Fistulina hepatica and Cylindrobasidium torrendii.</title>
        <authorList>
            <person name="Floudas D."/>
            <person name="Held B.W."/>
            <person name="Riley R."/>
            <person name="Nagy L.G."/>
            <person name="Koehler G."/>
            <person name="Ransdell A.S."/>
            <person name="Younus H."/>
            <person name="Chow J."/>
            <person name="Chiniquy J."/>
            <person name="Lipzen A."/>
            <person name="Tritt A."/>
            <person name="Sun H."/>
            <person name="Haridas S."/>
            <person name="LaButti K."/>
            <person name="Ohm R.A."/>
            <person name="Kues U."/>
            <person name="Blanchette R.A."/>
            <person name="Grigoriev I.V."/>
            <person name="Minto R.E."/>
            <person name="Hibbett D.S."/>
        </authorList>
    </citation>
    <scope>NUCLEOTIDE SEQUENCE [LARGE SCALE GENOMIC DNA]</scope>
    <source>
        <strain evidence="8 9">FP15055 ss-10</strain>
    </source>
</reference>
<evidence type="ECO:0000256" key="4">
    <source>
        <dbReference type="ARBA" id="ARBA00022827"/>
    </source>
</evidence>
<dbReference type="Proteomes" id="UP000054007">
    <property type="component" value="Unassembled WGS sequence"/>
</dbReference>
<evidence type="ECO:0000259" key="7">
    <source>
        <dbReference type="PROSITE" id="PS00624"/>
    </source>
</evidence>
<dbReference type="SUPFAM" id="SSF54373">
    <property type="entry name" value="FAD-linked reductases, C-terminal domain"/>
    <property type="match status" value="1"/>
</dbReference>
<dbReference type="EMBL" id="KN880821">
    <property type="protein sequence ID" value="KIY62126.1"/>
    <property type="molecule type" value="Genomic_DNA"/>
</dbReference>
<dbReference type="InterPro" id="IPR036188">
    <property type="entry name" value="FAD/NAD-bd_sf"/>
</dbReference>